<name>A0A4V2MPX6_9HYPH</name>
<gene>
    <name evidence="10" type="ORF">E0D97_00325</name>
</gene>
<proteinExistence type="inferred from homology"/>
<dbReference type="OrthoDB" id="9811198at2"/>
<dbReference type="Pfam" id="PF02308">
    <property type="entry name" value="MgtC"/>
    <property type="match status" value="1"/>
</dbReference>
<keyword evidence="7" id="KW-0997">Cell inner membrane</keyword>
<evidence type="ECO:0000259" key="9">
    <source>
        <dbReference type="Pfam" id="PF02308"/>
    </source>
</evidence>
<keyword evidence="11" id="KW-1185">Reference proteome</keyword>
<comment type="similarity">
    <text evidence="2 7">Belongs to the MgtC/SapB family.</text>
</comment>
<evidence type="ECO:0000256" key="3">
    <source>
        <dbReference type="ARBA" id="ARBA00022475"/>
    </source>
</evidence>
<dbReference type="EMBL" id="SJST01000001">
    <property type="protein sequence ID" value="TCD15922.1"/>
    <property type="molecule type" value="Genomic_DNA"/>
</dbReference>
<evidence type="ECO:0000256" key="1">
    <source>
        <dbReference type="ARBA" id="ARBA00004651"/>
    </source>
</evidence>
<feature type="domain" description="MgtC/SapB/SrpB/YhiD N-terminal" evidence="9">
    <location>
        <begin position="22"/>
        <end position="151"/>
    </location>
</feature>
<feature type="transmembrane region" description="Helical" evidence="7">
    <location>
        <begin position="83"/>
        <end position="102"/>
    </location>
</feature>
<feature type="transmembrane region" description="Helical" evidence="7">
    <location>
        <begin position="12"/>
        <end position="33"/>
    </location>
</feature>
<accession>A0A4V2MPX6</accession>
<evidence type="ECO:0000256" key="5">
    <source>
        <dbReference type="ARBA" id="ARBA00022989"/>
    </source>
</evidence>
<protein>
    <recommendedName>
        <fullName evidence="7">Protein MgtC</fullName>
    </recommendedName>
</protein>
<evidence type="ECO:0000256" key="7">
    <source>
        <dbReference type="RuleBase" id="RU365041"/>
    </source>
</evidence>
<comment type="caution">
    <text evidence="10">The sequence shown here is derived from an EMBL/GenBank/DDBJ whole genome shotgun (WGS) entry which is preliminary data.</text>
</comment>
<dbReference type="PRINTS" id="PR01837">
    <property type="entry name" value="MGTCSAPBPROT"/>
</dbReference>
<organism evidence="10 11">
    <name type="scientific">Oricola cellulosilytica</name>
    <dbReference type="NCBI Taxonomy" id="1429082"/>
    <lineage>
        <taxon>Bacteria</taxon>
        <taxon>Pseudomonadati</taxon>
        <taxon>Pseudomonadota</taxon>
        <taxon>Alphaproteobacteria</taxon>
        <taxon>Hyphomicrobiales</taxon>
        <taxon>Ahrensiaceae</taxon>
        <taxon>Oricola</taxon>
    </lineage>
</organism>
<dbReference type="GO" id="GO:0005886">
    <property type="term" value="C:plasma membrane"/>
    <property type="evidence" value="ECO:0007669"/>
    <property type="project" value="UniProtKB-SubCell"/>
</dbReference>
<dbReference type="PANTHER" id="PTHR33778:SF1">
    <property type="entry name" value="MAGNESIUM TRANSPORTER YHID-RELATED"/>
    <property type="match status" value="1"/>
</dbReference>
<feature type="transmembrane region" description="Helical" evidence="7">
    <location>
        <begin position="114"/>
        <end position="147"/>
    </location>
</feature>
<dbReference type="RefSeq" id="WP_131564310.1">
    <property type="nucleotide sequence ID" value="NZ_JAINFK010000001.1"/>
</dbReference>
<evidence type="ECO:0000313" key="10">
    <source>
        <dbReference type="EMBL" id="TCD15922.1"/>
    </source>
</evidence>
<evidence type="ECO:0000256" key="2">
    <source>
        <dbReference type="ARBA" id="ARBA00009298"/>
    </source>
</evidence>
<sequence length="186" mass="19593">MLETVDAHFATALPFWVIAARLVAAIALGGALGFEREWRKRPAGLRTHILVSVAAATFAIVSIEILRQPMFDSDYVRADPIRLVEAITSGVAFLAAGFIIFVRGEVHGVTTGAGMWLAAAIGLAAGLGLFSVAALACFLGVFVLIAIRRFEVKMNLKDGGSGDRIADDEANGEQAGERRAPAGSDP</sequence>
<feature type="region of interest" description="Disordered" evidence="8">
    <location>
        <begin position="159"/>
        <end position="186"/>
    </location>
</feature>
<dbReference type="Proteomes" id="UP000291301">
    <property type="component" value="Unassembled WGS sequence"/>
</dbReference>
<keyword evidence="5 7" id="KW-1133">Transmembrane helix</keyword>
<dbReference type="PANTHER" id="PTHR33778">
    <property type="entry name" value="PROTEIN MGTC"/>
    <property type="match status" value="1"/>
</dbReference>
<comment type="subcellular location">
    <subcellularLocation>
        <location evidence="7">Cell inner membrane</location>
        <topology evidence="7">Multi-pass membrane protein</topology>
    </subcellularLocation>
    <subcellularLocation>
        <location evidence="1">Cell membrane</location>
        <topology evidence="1">Multi-pass membrane protein</topology>
    </subcellularLocation>
</comment>
<dbReference type="InterPro" id="IPR003416">
    <property type="entry name" value="MgtC/SapB/SrpB/YhiD_fam"/>
</dbReference>
<evidence type="ECO:0000256" key="4">
    <source>
        <dbReference type="ARBA" id="ARBA00022692"/>
    </source>
</evidence>
<feature type="transmembrane region" description="Helical" evidence="7">
    <location>
        <begin position="45"/>
        <end position="63"/>
    </location>
</feature>
<keyword evidence="4 7" id="KW-0812">Transmembrane</keyword>
<dbReference type="AlphaFoldDB" id="A0A4V2MPX6"/>
<keyword evidence="6 7" id="KW-0472">Membrane</keyword>
<dbReference type="InterPro" id="IPR049177">
    <property type="entry name" value="MgtC_SapB_SrpB_YhiD_N"/>
</dbReference>
<evidence type="ECO:0000256" key="8">
    <source>
        <dbReference type="SAM" id="MobiDB-lite"/>
    </source>
</evidence>
<reference evidence="10 11" key="1">
    <citation type="journal article" date="2015" name="Antonie Van Leeuwenhoek">
        <title>Oricola cellulosilytica gen. nov., sp. nov., a cellulose-degrading bacterium of the family Phyllobacteriaceae isolated from surface seashore water, and emended descriptions of Mesorhizobium loti and Phyllobacterium myrsinacearum.</title>
        <authorList>
            <person name="Hameed A."/>
            <person name="Shahina M."/>
            <person name="Lai W.A."/>
            <person name="Lin S.Y."/>
            <person name="Young L.S."/>
            <person name="Liu Y.C."/>
            <person name="Hsu Y.H."/>
            <person name="Young C.C."/>
        </authorList>
    </citation>
    <scope>NUCLEOTIDE SEQUENCE [LARGE SCALE GENOMIC DNA]</scope>
    <source>
        <strain evidence="10 11">KCTC 52183</strain>
    </source>
</reference>
<evidence type="ECO:0000256" key="6">
    <source>
        <dbReference type="ARBA" id="ARBA00023136"/>
    </source>
</evidence>
<keyword evidence="3" id="KW-1003">Cell membrane</keyword>
<evidence type="ECO:0000313" key="11">
    <source>
        <dbReference type="Proteomes" id="UP000291301"/>
    </source>
</evidence>